<keyword evidence="3" id="KW-0489">Methyltransferase</keyword>
<evidence type="ECO:0000259" key="2">
    <source>
        <dbReference type="Pfam" id="PF10354"/>
    </source>
</evidence>
<dbReference type="Proteomes" id="UP000383932">
    <property type="component" value="Unassembled WGS sequence"/>
</dbReference>
<dbReference type="Pfam" id="PF10354">
    <property type="entry name" value="BMT5-like"/>
    <property type="match status" value="1"/>
</dbReference>
<organism evidence="3 4">
    <name type="scientific">Ceratobasidium theobromae</name>
    <dbReference type="NCBI Taxonomy" id="1582974"/>
    <lineage>
        <taxon>Eukaryota</taxon>
        <taxon>Fungi</taxon>
        <taxon>Dikarya</taxon>
        <taxon>Basidiomycota</taxon>
        <taxon>Agaricomycotina</taxon>
        <taxon>Agaricomycetes</taxon>
        <taxon>Cantharellales</taxon>
        <taxon>Ceratobasidiaceae</taxon>
        <taxon>Ceratobasidium</taxon>
    </lineage>
</organism>
<gene>
    <name evidence="3" type="ORF">CTheo_5659</name>
</gene>
<dbReference type="GO" id="GO:0070042">
    <property type="term" value="F:rRNA (uridine-N3-)-methyltransferase activity"/>
    <property type="evidence" value="ECO:0007669"/>
    <property type="project" value="InterPro"/>
</dbReference>
<feature type="compositionally biased region" description="Basic and acidic residues" evidence="1">
    <location>
        <begin position="32"/>
        <end position="48"/>
    </location>
</feature>
<comment type="caution">
    <text evidence="3">The sequence shown here is derived from an EMBL/GenBank/DDBJ whole genome shotgun (WGS) entry which is preliminary data.</text>
</comment>
<dbReference type="AlphaFoldDB" id="A0A5N5QHX9"/>
<evidence type="ECO:0000313" key="3">
    <source>
        <dbReference type="EMBL" id="KAB5590907.1"/>
    </source>
</evidence>
<dbReference type="OrthoDB" id="273345at2759"/>
<dbReference type="PANTHER" id="PTHR11538">
    <property type="entry name" value="PHENYLALANYL-TRNA SYNTHETASE"/>
    <property type="match status" value="1"/>
</dbReference>
<reference evidence="3 4" key="1">
    <citation type="journal article" date="2019" name="Fungal Biol. Biotechnol.">
        <title>Draft genome sequence of fastidious pathogen Ceratobasidium theobromae, which causes vascular-streak dieback in Theobroma cacao.</title>
        <authorList>
            <person name="Ali S.S."/>
            <person name="Asman A."/>
            <person name="Shao J."/>
            <person name="Firmansyah A.P."/>
            <person name="Susilo A.W."/>
            <person name="Rosmana A."/>
            <person name="McMahon P."/>
            <person name="Junaid M."/>
            <person name="Guest D."/>
            <person name="Kheng T.Y."/>
            <person name="Meinhardt L.W."/>
            <person name="Bailey B.A."/>
        </authorList>
    </citation>
    <scope>NUCLEOTIDE SEQUENCE [LARGE SCALE GENOMIC DNA]</scope>
    <source>
        <strain evidence="3 4">CT2</strain>
    </source>
</reference>
<dbReference type="PANTHER" id="PTHR11538:SF26">
    <property type="entry name" value="FERREDOXIN-FOLD ANTICODON-BINDING DOMAIN-CONTAINING PROTEIN 1"/>
    <property type="match status" value="1"/>
</dbReference>
<name>A0A5N5QHX9_9AGAM</name>
<dbReference type="GO" id="GO:0070475">
    <property type="term" value="P:rRNA base methylation"/>
    <property type="evidence" value="ECO:0007669"/>
    <property type="project" value="InterPro"/>
</dbReference>
<dbReference type="GO" id="GO:0005737">
    <property type="term" value="C:cytoplasm"/>
    <property type="evidence" value="ECO:0007669"/>
    <property type="project" value="TreeGrafter"/>
</dbReference>
<feature type="domain" description="25S rRNA (uridine-N(3))-methyltransferase BMT5-like" evidence="2">
    <location>
        <begin position="73"/>
        <end position="251"/>
    </location>
</feature>
<protein>
    <submittedName>
        <fullName evidence="3">25S rRNA (Uridine-N(3))-methyltransferase</fullName>
    </submittedName>
</protein>
<dbReference type="InterPro" id="IPR019446">
    <property type="entry name" value="BMT5-like"/>
</dbReference>
<feature type="region of interest" description="Disordered" evidence="1">
    <location>
        <begin position="207"/>
        <end position="228"/>
    </location>
</feature>
<keyword evidence="3" id="KW-0808">Transferase</keyword>
<accession>A0A5N5QHX9</accession>
<evidence type="ECO:0000313" key="4">
    <source>
        <dbReference type="Proteomes" id="UP000383932"/>
    </source>
</evidence>
<proteinExistence type="predicted"/>
<sequence length="359" mass="39520">MGQCAPRKSLKSVLLDHQKRQTRISQQAAKRAATEAKIKQSARAEKSGTSKRRKKVAIAQKAVIPFHATDKILLIGEGNFSFAHSLLNHPSIPSLPPANITATAYDTETETISKYPDAKQYISALRLAGAAVIFNVDAIRLDKTFPPKTPKRWDKVVWNFPHVGLSIANKDRNIVANQRALLGFLASVAPYLEEGIVPDAKAKGKANTRVGGNEDISEDEDVSGEMSARGNEQKWAGSVLITLREQEPYTLCIGISPDLLKIPSWLQYRETCFLSRGTYRFGHSPFMQGHILDSRKATSIVAHQDGMSENGLLWGPLTLKGMITMGKDNVEHGNLCYGPNGSQKHNSTEFISSYILLQV</sequence>
<evidence type="ECO:0000256" key="1">
    <source>
        <dbReference type="SAM" id="MobiDB-lite"/>
    </source>
</evidence>
<keyword evidence="4" id="KW-1185">Reference proteome</keyword>
<feature type="region of interest" description="Disordered" evidence="1">
    <location>
        <begin position="1"/>
        <end position="53"/>
    </location>
</feature>
<dbReference type="EMBL" id="SSOP01000137">
    <property type="protein sequence ID" value="KAB5590907.1"/>
    <property type="molecule type" value="Genomic_DNA"/>
</dbReference>